<feature type="region of interest" description="Disordered" evidence="1">
    <location>
        <begin position="1"/>
        <end position="30"/>
    </location>
</feature>
<name>A0A9N9B7L7_FUNMO</name>
<keyword evidence="3" id="KW-1185">Reference proteome</keyword>
<feature type="compositionally biased region" description="Basic residues" evidence="1">
    <location>
        <begin position="1"/>
        <end position="10"/>
    </location>
</feature>
<sequence>MARISKKRGGHINSTAQKTEREENGLSSREQQSYLNQSTISHFFCPLEIDKKKQRTTSLAETSRVSKGRIALRKYKSKKNKAKQLEEIQKYNKKIPMYFDYLNPEKVEEIESRNKHGRKSIRSSRKNIDELLKNQRQLTEFYDVIEKISELSISKNESLQGNGNSTAIRKSNSNLEDNNIHIDGLSTPDKDETPKISKSTKFIGKVSINSDNDMNCDYPSIASSQFDLQNSYHLSNFSIEPNDSFITMSSLISTPKVATSSAINQLIELEDGSKILRESTNEESNGFLEDNPQILDPRNSLNPNESFCNNITIQVEKSSNSAIKRHNELEVGSKIRRGSIIVENNGLSDTIQDSPQLPIPRNSLNQNKETFCNNVTIQVEQSSNFAINRLIEFEGGSKIRRGSINVENNGLSDTIQDSPQLLVPGNSNKESFCNIVTNQVEQSRFINMSSHVKVPCNNNSTDQEEPRNKNLPNQAEGSFYNVLSYYVDEPRCNNVQDDFYDNEMDHVEKENARKFISVENNLIIDNNNNCEISKMHLNHKNESDKLQSYTWENEIIDFHKEEPLKNKDNSIQKTKMNENASIMSHKQLEKEEFIIQEKHLPCVIRKENEDIIQETNLRDAFFKDHTMQETELGGNVPHSVQEVSLVKDNHIPQGTNLNEDIPIDLHCCSQSENNCEFHRIHDLLEKENYNPDSISTFESMNYSNPSEFNDVSNHKELIGVCQERSSRPDKICSVRSFKDGISPAPSPPSLLSQNTIARIPQVAWNTLPSLNISTLDFDELL</sequence>
<proteinExistence type="predicted"/>
<dbReference type="AlphaFoldDB" id="A0A9N9B7L7"/>
<reference evidence="2" key="1">
    <citation type="submission" date="2021-06" db="EMBL/GenBank/DDBJ databases">
        <authorList>
            <person name="Kallberg Y."/>
            <person name="Tangrot J."/>
            <person name="Rosling A."/>
        </authorList>
    </citation>
    <scope>NUCLEOTIDE SEQUENCE</scope>
    <source>
        <strain evidence="2">87-6 pot B 2015</strain>
    </source>
</reference>
<evidence type="ECO:0000313" key="3">
    <source>
        <dbReference type="Proteomes" id="UP000789375"/>
    </source>
</evidence>
<comment type="caution">
    <text evidence="2">The sequence shown here is derived from an EMBL/GenBank/DDBJ whole genome shotgun (WGS) entry which is preliminary data.</text>
</comment>
<organism evidence="2 3">
    <name type="scientific">Funneliformis mosseae</name>
    <name type="common">Endomycorrhizal fungus</name>
    <name type="synonym">Glomus mosseae</name>
    <dbReference type="NCBI Taxonomy" id="27381"/>
    <lineage>
        <taxon>Eukaryota</taxon>
        <taxon>Fungi</taxon>
        <taxon>Fungi incertae sedis</taxon>
        <taxon>Mucoromycota</taxon>
        <taxon>Glomeromycotina</taxon>
        <taxon>Glomeromycetes</taxon>
        <taxon>Glomerales</taxon>
        <taxon>Glomeraceae</taxon>
        <taxon>Funneliformis</taxon>
    </lineage>
</organism>
<accession>A0A9N9B7L7</accession>
<dbReference type="EMBL" id="CAJVPP010001483">
    <property type="protein sequence ID" value="CAG8558185.1"/>
    <property type="molecule type" value="Genomic_DNA"/>
</dbReference>
<gene>
    <name evidence="2" type="ORF">FMOSSE_LOCUS6820</name>
</gene>
<evidence type="ECO:0000256" key="1">
    <source>
        <dbReference type="SAM" id="MobiDB-lite"/>
    </source>
</evidence>
<protein>
    <submittedName>
        <fullName evidence="2">16281_t:CDS:1</fullName>
    </submittedName>
</protein>
<evidence type="ECO:0000313" key="2">
    <source>
        <dbReference type="EMBL" id="CAG8558185.1"/>
    </source>
</evidence>
<dbReference type="Proteomes" id="UP000789375">
    <property type="component" value="Unassembled WGS sequence"/>
</dbReference>